<name>A0A0S3RAT3_PHAAN</name>
<protein>
    <submittedName>
        <fullName evidence="1">Uncharacterized protein</fullName>
    </submittedName>
</protein>
<gene>
    <name evidence="1" type="primary">Vigan.02G019800</name>
    <name evidence="1" type="ORF">VIGAN_02019800</name>
</gene>
<evidence type="ECO:0000313" key="2">
    <source>
        <dbReference type="Proteomes" id="UP000291084"/>
    </source>
</evidence>
<dbReference type="EMBL" id="AP015035">
    <property type="protein sequence ID" value="BAT77610.1"/>
    <property type="molecule type" value="Genomic_DNA"/>
</dbReference>
<proteinExistence type="predicted"/>
<accession>A0A0S3RAT3</accession>
<reference evidence="1 2" key="1">
    <citation type="journal article" date="2015" name="Sci. Rep.">
        <title>The power of single molecule real-time sequencing technology in the de novo assembly of a eukaryotic genome.</title>
        <authorList>
            <person name="Sakai H."/>
            <person name="Naito K."/>
            <person name="Ogiso-Tanaka E."/>
            <person name="Takahashi Y."/>
            <person name="Iseki K."/>
            <person name="Muto C."/>
            <person name="Satou K."/>
            <person name="Teruya K."/>
            <person name="Shiroma A."/>
            <person name="Shimoji M."/>
            <person name="Hirano T."/>
            <person name="Itoh T."/>
            <person name="Kaga A."/>
            <person name="Tomooka N."/>
        </authorList>
    </citation>
    <scope>NUCLEOTIDE SEQUENCE [LARGE SCALE GENOMIC DNA]</scope>
    <source>
        <strain evidence="2">cv. Shumari</strain>
    </source>
</reference>
<feature type="non-terminal residue" evidence="1">
    <location>
        <position position="1"/>
    </location>
</feature>
<organism evidence="1 2">
    <name type="scientific">Vigna angularis var. angularis</name>
    <dbReference type="NCBI Taxonomy" id="157739"/>
    <lineage>
        <taxon>Eukaryota</taxon>
        <taxon>Viridiplantae</taxon>
        <taxon>Streptophyta</taxon>
        <taxon>Embryophyta</taxon>
        <taxon>Tracheophyta</taxon>
        <taxon>Spermatophyta</taxon>
        <taxon>Magnoliopsida</taxon>
        <taxon>eudicotyledons</taxon>
        <taxon>Gunneridae</taxon>
        <taxon>Pentapetalae</taxon>
        <taxon>rosids</taxon>
        <taxon>fabids</taxon>
        <taxon>Fabales</taxon>
        <taxon>Fabaceae</taxon>
        <taxon>Papilionoideae</taxon>
        <taxon>50 kb inversion clade</taxon>
        <taxon>NPAAA clade</taxon>
        <taxon>indigoferoid/millettioid clade</taxon>
        <taxon>Phaseoleae</taxon>
        <taxon>Vigna</taxon>
    </lineage>
</organism>
<evidence type="ECO:0000313" key="1">
    <source>
        <dbReference type="EMBL" id="BAT77610.1"/>
    </source>
</evidence>
<dbReference type="Proteomes" id="UP000291084">
    <property type="component" value="Chromosome 2"/>
</dbReference>
<dbReference type="AlphaFoldDB" id="A0A0S3RAT3"/>
<sequence length="70" mass="8360">LHFTATSSNLKTFTQFLTLTHKPNQHNTNRQRGRIFWRNSNRPITEFEADSRTRDSKHNVFVLQESMKKN</sequence>
<keyword evidence="2" id="KW-1185">Reference proteome</keyword>